<dbReference type="InterPro" id="IPR008844">
    <property type="entry name" value="Spore_GerAC-like"/>
</dbReference>
<protein>
    <submittedName>
        <fullName evidence="10">Uncharacterized protein</fullName>
    </submittedName>
</protein>
<evidence type="ECO:0000256" key="1">
    <source>
        <dbReference type="ARBA" id="ARBA00004635"/>
    </source>
</evidence>
<sequence length="414" mass="47302">MRRLILVLLFLQIALILTGCFDRKELEEQAYVISIGVDKTDKDNIFRFTFEIANPEVGSSVSNVSTKEPAQEVVSVLGTDFLSATSTANTAVAKEITLDQVRVVIFSEKLARSKEFIHVIQAAPSTVDLKLNAQMVISKEKAEDFIRHNKPRLESRPHKYFQYMLDRARETGVIPDAPLVRFFQITEGDADLFIAPFASTEREPTDKYGAEDKYKAGEIDINGGNPTQFIGAAVFKEGQMIDTLTGQETRYVLMLDTTLPQQDILATYKDPLRPEFEISAKVQIDRVKVKIDYKKHGRSVIDVHVNAHLNVFAIPSTEDYMLNPKKRRILYASIQKQMYQNAEEIVRKSQEKYKADPFYWSLHIRSKFLTIKDYEKADWSNKIYPNADVHLHVDVKSIEFGKTLRQSNIGKVRD</sequence>
<evidence type="ECO:0000256" key="7">
    <source>
        <dbReference type="ARBA" id="ARBA00023288"/>
    </source>
</evidence>
<comment type="subcellular location">
    <subcellularLocation>
        <location evidence="1">Membrane</location>
        <topology evidence="1">Lipid-anchor</topology>
    </subcellularLocation>
</comment>
<comment type="similarity">
    <text evidence="2">Belongs to the GerABKC lipoprotein family.</text>
</comment>
<dbReference type="KEGG" id="tap:GZ22_11625"/>
<dbReference type="HOGENOM" id="CLU_051140_0_2_9"/>
<feature type="domain" description="Spore germination GerAC-like C-terminal" evidence="8">
    <location>
        <begin position="231"/>
        <end position="401"/>
    </location>
</feature>
<proteinExistence type="inferred from homology"/>
<dbReference type="Gene3D" id="3.30.300.210">
    <property type="entry name" value="Nutrient germinant receptor protein C, domain 3"/>
    <property type="match status" value="1"/>
</dbReference>
<dbReference type="PROSITE" id="PS51257">
    <property type="entry name" value="PROKAR_LIPOPROTEIN"/>
    <property type="match status" value="1"/>
</dbReference>
<evidence type="ECO:0000256" key="2">
    <source>
        <dbReference type="ARBA" id="ARBA00007886"/>
    </source>
</evidence>
<dbReference type="RefSeq" id="WP_038562570.1">
    <property type="nucleotide sequence ID" value="NZ_CP008876.1"/>
</dbReference>
<keyword evidence="6" id="KW-0564">Palmitate</keyword>
<name>A0A075LMN7_9BACI</name>
<dbReference type="OrthoDB" id="9816067at2"/>
<dbReference type="GO" id="GO:0016020">
    <property type="term" value="C:membrane"/>
    <property type="evidence" value="ECO:0007669"/>
    <property type="project" value="UniProtKB-SubCell"/>
</dbReference>
<dbReference type="GeneID" id="34220148"/>
<keyword evidence="7" id="KW-0449">Lipoprotein</keyword>
<evidence type="ECO:0000313" key="10">
    <source>
        <dbReference type="EMBL" id="AIF67227.1"/>
    </source>
</evidence>
<dbReference type="GO" id="GO:0009847">
    <property type="term" value="P:spore germination"/>
    <property type="evidence" value="ECO:0007669"/>
    <property type="project" value="InterPro"/>
</dbReference>
<dbReference type="Pfam" id="PF25198">
    <property type="entry name" value="Spore_GerAC_N"/>
    <property type="match status" value="1"/>
</dbReference>
<evidence type="ECO:0000313" key="11">
    <source>
        <dbReference type="Proteomes" id="UP000027980"/>
    </source>
</evidence>
<dbReference type="InterPro" id="IPR057336">
    <property type="entry name" value="GerAC_N"/>
</dbReference>
<gene>
    <name evidence="10" type="ORF">GZ22_11625</name>
</gene>
<evidence type="ECO:0000256" key="6">
    <source>
        <dbReference type="ARBA" id="ARBA00023139"/>
    </source>
</evidence>
<evidence type="ECO:0000259" key="9">
    <source>
        <dbReference type="Pfam" id="PF25198"/>
    </source>
</evidence>
<dbReference type="NCBIfam" id="TIGR02887">
    <property type="entry name" value="spore_ger_x_C"/>
    <property type="match status" value="1"/>
</dbReference>
<keyword evidence="5" id="KW-0472">Membrane</keyword>
<dbReference type="PANTHER" id="PTHR35789">
    <property type="entry name" value="SPORE GERMINATION PROTEIN B3"/>
    <property type="match status" value="1"/>
</dbReference>
<evidence type="ECO:0000256" key="3">
    <source>
        <dbReference type="ARBA" id="ARBA00022544"/>
    </source>
</evidence>
<evidence type="ECO:0000256" key="5">
    <source>
        <dbReference type="ARBA" id="ARBA00023136"/>
    </source>
</evidence>
<dbReference type="PANTHER" id="PTHR35789:SF1">
    <property type="entry name" value="SPORE GERMINATION PROTEIN B3"/>
    <property type="match status" value="1"/>
</dbReference>
<accession>A0A075LMN7</accession>
<evidence type="ECO:0000256" key="4">
    <source>
        <dbReference type="ARBA" id="ARBA00022729"/>
    </source>
</evidence>
<keyword evidence="4" id="KW-0732">Signal</keyword>
<evidence type="ECO:0000259" key="8">
    <source>
        <dbReference type="Pfam" id="PF05504"/>
    </source>
</evidence>
<keyword evidence="3" id="KW-0309">Germination</keyword>
<dbReference type="Proteomes" id="UP000027980">
    <property type="component" value="Chromosome"/>
</dbReference>
<reference evidence="10 11" key="1">
    <citation type="submission" date="2014-07" db="EMBL/GenBank/DDBJ databases">
        <title>Complete genome sequence of a moderately halophilic bacterium Terribacillus aidingensis MP602, isolated from Cryptomeria fortunei in Tianmu mountain in China.</title>
        <authorList>
            <person name="Wang Y."/>
            <person name="Lu P."/>
            <person name="Zhang L."/>
        </authorList>
    </citation>
    <scope>NUCLEOTIDE SEQUENCE [LARGE SCALE GENOMIC DNA]</scope>
    <source>
        <strain evidence="10 11">MP602</strain>
    </source>
</reference>
<organism evidence="10 11">
    <name type="scientific">Terribacillus saccharophilus</name>
    <dbReference type="NCBI Taxonomy" id="361277"/>
    <lineage>
        <taxon>Bacteria</taxon>
        <taxon>Bacillati</taxon>
        <taxon>Bacillota</taxon>
        <taxon>Bacilli</taxon>
        <taxon>Bacillales</taxon>
        <taxon>Bacillaceae</taxon>
        <taxon>Terribacillus</taxon>
    </lineage>
</organism>
<dbReference type="AlphaFoldDB" id="A0A075LMN7"/>
<dbReference type="EMBL" id="CP008876">
    <property type="protein sequence ID" value="AIF67227.1"/>
    <property type="molecule type" value="Genomic_DNA"/>
</dbReference>
<feature type="domain" description="Spore germination protein N-terminal" evidence="9">
    <location>
        <begin position="22"/>
        <end position="193"/>
    </location>
</feature>
<dbReference type="Pfam" id="PF05504">
    <property type="entry name" value="Spore_GerAC"/>
    <property type="match status" value="1"/>
</dbReference>
<dbReference type="InterPro" id="IPR046953">
    <property type="entry name" value="Spore_GerAC-like_C"/>
</dbReference>
<dbReference type="InterPro" id="IPR038501">
    <property type="entry name" value="Spore_GerAC_C_sf"/>
</dbReference>